<keyword evidence="3" id="KW-1185">Reference proteome</keyword>
<feature type="region of interest" description="Disordered" evidence="1">
    <location>
        <begin position="543"/>
        <end position="581"/>
    </location>
</feature>
<dbReference type="EMBL" id="KN823031">
    <property type="protein sequence ID" value="KIO26007.1"/>
    <property type="molecule type" value="Genomic_DNA"/>
</dbReference>
<accession>A0A0C3LX55</accession>
<gene>
    <name evidence="2" type="ORF">M407DRAFT_205400</name>
</gene>
<evidence type="ECO:0000256" key="1">
    <source>
        <dbReference type="SAM" id="MobiDB-lite"/>
    </source>
</evidence>
<proteinExistence type="predicted"/>
<organism evidence="2 3">
    <name type="scientific">Tulasnella calospora MUT 4182</name>
    <dbReference type="NCBI Taxonomy" id="1051891"/>
    <lineage>
        <taxon>Eukaryota</taxon>
        <taxon>Fungi</taxon>
        <taxon>Dikarya</taxon>
        <taxon>Basidiomycota</taxon>
        <taxon>Agaricomycotina</taxon>
        <taxon>Agaricomycetes</taxon>
        <taxon>Cantharellales</taxon>
        <taxon>Tulasnellaceae</taxon>
        <taxon>Tulasnella</taxon>
    </lineage>
</organism>
<feature type="region of interest" description="Disordered" evidence="1">
    <location>
        <begin position="503"/>
        <end position="529"/>
    </location>
</feature>
<sequence>MAPSVLTTPAVPAHNQGPALTQVETITYSNASNVPQHPKIKHRSSKPILAWVQRKLTAAASGATGKVHHKESHSVSGTSGGQSTSNGEEQRRASGPQPTRAGGNHHQRRHSHRKPTDTYASRSSQRSRSLERASAKDMRRMAARNKQHSPAPLSIAAIPPDLQTISLRGSESAPPSPRSGSLSFSAAPGSTWSNPPEADDDASIRPLPPTSPPSPTPSRSTHYTISSYTSGGGMSDPRTFRSGAASTKPTTLLSIDVGPQVQGMAHIAQAPPSTTGGSVSAGPGTAPSSPSFGRFPRGHAQVPSVASITFGNLPSGPRHPLASALSPETDYEEFIKAEEAGEGAHNTAPNMSHYHPRNNPRPSSPPLDNASTYTLASSTFAMPHRQHGPPSVVSRFPGSISVHGGHRSLSGLNPDLYDGDGDASVRALRPRSRAGSWGSMASTETGWSAAVHALGPSTRRVPGNGSMRTADDVDDEGSIRYGAMEEIDEVGARVGDVRLDESTITTTGAPAHAAGDGQRKRPGSLTFDSNLAKPDAALAQPEVGIKLTLPTPDQSRITTPMTEQEDALAQQQVGTESEKPIAEKAYVKPTAAEEVRAEARGETIAPAPVAVAVQKEEKEVTEKES</sequence>
<feature type="region of interest" description="Disordered" evidence="1">
    <location>
        <begin position="57"/>
        <end position="369"/>
    </location>
</feature>
<feature type="compositionally biased region" description="Low complexity" evidence="1">
    <location>
        <begin position="271"/>
        <end position="293"/>
    </location>
</feature>
<feature type="region of interest" description="Disordered" evidence="1">
    <location>
        <begin position="455"/>
        <end position="474"/>
    </location>
</feature>
<dbReference type="HOGENOM" id="CLU_025278_0_0_1"/>
<feature type="compositionally biased region" description="Low complexity" evidence="1">
    <location>
        <begin position="149"/>
        <end position="160"/>
    </location>
</feature>
<protein>
    <submittedName>
        <fullName evidence="2">Uncharacterized protein</fullName>
    </submittedName>
</protein>
<feature type="compositionally biased region" description="Polar residues" evidence="1">
    <location>
        <begin position="178"/>
        <end position="194"/>
    </location>
</feature>
<feature type="compositionally biased region" description="Basic residues" evidence="1">
    <location>
        <begin position="103"/>
        <end position="113"/>
    </location>
</feature>
<reference evidence="2 3" key="1">
    <citation type="submission" date="2014-04" db="EMBL/GenBank/DDBJ databases">
        <authorList>
            <consortium name="DOE Joint Genome Institute"/>
            <person name="Kuo A."/>
            <person name="Girlanda M."/>
            <person name="Perotto S."/>
            <person name="Kohler A."/>
            <person name="Nagy L.G."/>
            <person name="Floudas D."/>
            <person name="Copeland A."/>
            <person name="Barry K.W."/>
            <person name="Cichocki N."/>
            <person name="Veneault-Fourrey C."/>
            <person name="LaButti K."/>
            <person name="Lindquist E.A."/>
            <person name="Lipzen A."/>
            <person name="Lundell T."/>
            <person name="Morin E."/>
            <person name="Murat C."/>
            <person name="Sun H."/>
            <person name="Tunlid A."/>
            <person name="Henrissat B."/>
            <person name="Grigoriev I.V."/>
            <person name="Hibbett D.S."/>
            <person name="Martin F."/>
            <person name="Nordberg H.P."/>
            <person name="Cantor M.N."/>
            <person name="Hua S.X."/>
        </authorList>
    </citation>
    <scope>NUCLEOTIDE SEQUENCE [LARGE SCALE GENOMIC DNA]</scope>
    <source>
        <strain evidence="2 3">MUT 4182</strain>
    </source>
</reference>
<dbReference type="OrthoDB" id="3269047at2759"/>
<feature type="compositionally biased region" description="Basic and acidic residues" evidence="1">
    <location>
        <begin position="128"/>
        <end position="140"/>
    </location>
</feature>
<dbReference type="AlphaFoldDB" id="A0A0C3LX55"/>
<feature type="compositionally biased region" description="Polar residues" evidence="1">
    <location>
        <begin position="244"/>
        <end position="253"/>
    </location>
</feature>
<evidence type="ECO:0000313" key="3">
    <source>
        <dbReference type="Proteomes" id="UP000054248"/>
    </source>
</evidence>
<reference evidence="3" key="2">
    <citation type="submission" date="2015-01" db="EMBL/GenBank/DDBJ databases">
        <title>Evolutionary Origins and Diversification of the Mycorrhizal Mutualists.</title>
        <authorList>
            <consortium name="DOE Joint Genome Institute"/>
            <consortium name="Mycorrhizal Genomics Consortium"/>
            <person name="Kohler A."/>
            <person name="Kuo A."/>
            <person name="Nagy L.G."/>
            <person name="Floudas D."/>
            <person name="Copeland A."/>
            <person name="Barry K.W."/>
            <person name="Cichocki N."/>
            <person name="Veneault-Fourrey C."/>
            <person name="LaButti K."/>
            <person name="Lindquist E.A."/>
            <person name="Lipzen A."/>
            <person name="Lundell T."/>
            <person name="Morin E."/>
            <person name="Murat C."/>
            <person name="Riley R."/>
            <person name="Ohm R."/>
            <person name="Sun H."/>
            <person name="Tunlid A."/>
            <person name="Henrissat B."/>
            <person name="Grigoriev I.V."/>
            <person name="Hibbett D.S."/>
            <person name="Martin F."/>
        </authorList>
    </citation>
    <scope>NUCLEOTIDE SEQUENCE [LARGE SCALE GENOMIC DNA]</scope>
    <source>
        <strain evidence="3">MUT 4182</strain>
    </source>
</reference>
<feature type="compositionally biased region" description="Low complexity" evidence="1">
    <location>
        <begin position="74"/>
        <end position="87"/>
    </location>
</feature>
<dbReference type="Proteomes" id="UP000054248">
    <property type="component" value="Unassembled WGS sequence"/>
</dbReference>
<name>A0A0C3LX55_9AGAM</name>
<evidence type="ECO:0000313" key="2">
    <source>
        <dbReference type="EMBL" id="KIO26007.1"/>
    </source>
</evidence>
<feature type="compositionally biased region" description="Polar residues" evidence="1">
    <location>
        <begin position="551"/>
        <end position="562"/>
    </location>
</feature>
<feature type="compositionally biased region" description="Pro residues" evidence="1">
    <location>
        <begin position="206"/>
        <end position="216"/>
    </location>
</feature>